<comment type="caution">
    <text evidence="9">The sequence shown here is derived from an EMBL/GenBank/DDBJ whole genome shotgun (WGS) entry which is preliminary data.</text>
</comment>
<evidence type="ECO:0000256" key="5">
    <source>
        <dbReference type="ARBA" id="ARBA00022989"/>
    </source>
</evidence>
<dbReference type="GO" id="GO:0005886">
    <property type="term" value="C:plasma membrane"/>
    <property type="evidence" value="ECO:0007669"/>
    <property type="project" value="UniProtKB-SubCell"/>
</dbReference>
<accession>A0A0P6XTS2</accession>
<evidence type="ECO:0000313" key="9">
    <source>
        <dbReference type="EMBL" id="KPL86752.1"/>
    </source>
</evidence>
<comment type="subcellular location">
    <subcellularLocation>
        <location evidence="1">Cell membrane</location>
        <topology evidence="1">Multi-pass membrane protein</topology>
    </subcellularLocation>
</comment>
<organism evidence="9 10">
    <name type="scientific">Herpetosiphon geysericola</name>
    <dbReference type="NCBI Taxonomy" id="70996"/>
    <lineage>
        <taxon>Bacteria</taxon>
        <taxon>Bacillati</taxon>
        <taxon>Chloroflexota</taxon>
        <taxon>Chloroflexia</taxon>
        <taxon>Herpetosiphonales</taxon>
        <taxon>Herpetosiphonaceae</taxon>
        <taxon>Herpetosiphon</taxon>
    </lineage>
</organism>
<name>A0A0P6XTS2_9CHLR</name>
<feature type="transmembrane region" description="Helical" evidence="7">
    <location>
        <begin position="93"/>
        <end position="113"/>
    </location>
</feature>
<reference evidence="9 10" key="1">
    <citation type="submission" date="2015-07" db="EMBL/GenBank/DDBJ databases">
        <title>Whole genome sequence of Herpetosiphon geysericola DSM 7119.</title>
        <authorList>
            <person name="Hemp J."/>
            <person name="Ward L.M."/>
            <person name="Pace L.A."/>
            <person name="Fischer W.W."/>
        </authorList>
    </citation>
    <scope>NUCLEOTIDE SEQUENCE [LARGE SCALE GENOMIC DNA]</scope>
    <source>
        <strain evidence="9 10">DSM 7119</strain>
    </source>
</reference>
<feature type="transmembrane region" description="Helical" evidence="7">
    <location>
        <begin position="7"/>
        <end position="24"/>
    </location>
</feature>
<dbReference type="EMBL" id="LGKP01000021">
    <property type="protein sequence ID" value="KPL86752.1"/>
    <property type="molecule type" value="Genomic_DNA"/>
</dbReference>
<keyword evidence="10" id="KW-1185">Reference proteome</keyword>
<dbReference type="Proteomes" id="UP000050277">
    <property type="component" value="Unassembled WGS sequence"/>
</dbReference>
<dbReference type="InterPro" id="IPR000620">
    <property type="entry name" value="EamA_dom"/>
</dbReference>
<dbReference type="OrthoDB" id="9804865at2"/>
<dbReference type="PANTHER" id="PTHR42920:SF5">
    <property type="entry name" value="EAMA DOMAIN-CONTAINING PROTEIN"/>
    <property type="match status" value="1"/>
</dbReference>
<protein>
    <recommendedName>
        <fullName evidence="8">EamA domain-containing protein</fullName>
    </recommendedName>
</protein>
<feature type="transmembrane region" description="Helical" evidence="7">
    <location>
        <begin position="153"/>
        <end position="172"/>
    </location>
</feature>
<evidence type="ECO:0000313" key="10">
    <source>
        <dbReference type="Proteomes" id="UP000050277"/>
    </source>
</evidence>
<keyword evidence="6 7" id="KW-0472">Membrane</keyword>
<dbReference type="Pfam" id="PF00892">
    <property type="entry name" value="EamA"/>
    <property type="match status" value="2"/>
</dbReference>
<keyword evidence="4 7" id="KW-0812">Transmembrane</keyword>
<dbReference type="RefSeq" id="WP_054534759.1">
    <property type="nucleotide sequence ID" value="NZ_LGKP01000021.1"/>
</dbReference>
<feature type="transmembrane region" description="Helical" evidence="7">
    <location>
        <begin position="243"/>
        <end position="261"/>
    </location>
</feature>
<comment type="similarity">
    <text evidence="2">Belongs to the EamA transporter family.</text>
</comment>
<keyword evidence="3" id="KW-1003">Cell membrane</keyword>
<feature type="transmembrane region" description="Helical" evidence="7">
    <location>
        <begin position="267"/>
        <end position="290"/>
    </location>
</feature>
<feature type="domain" description="EamA" evidence="8">
    <location>
        <begin position="149"/>
        <end position="281"/>
    </location>
</feature>
<evidence type="ECO:0000259" key="8">
    <source>
        <dbReference type="Pfam" id="PF00892"/>
    </source>
</evidence>
<feature type="transmembrane region" description="Helical" evidence="7">
    <location>
        <begin position="65"/>
        <end position="87"/>
    </location>
</feature>
<evidence type="ECO:0000256" key="6">
    <source>
        <dbReference type="ARBA" id="ARBA00023136"/>
    </source>
</evidence>
<dbReference type="InterPro" id="IPR051258">
    <property type="entry name" value="Diverse_Substrate_Transporter"/>
</dbReference>
<evidence type="ECO:0000256" key="4">
    <source>
        <dbReference type="ARBA" id="ARBA00022692"/>
    </source>
</evidence>
<dbReference type="PATRIC" id="fig|70996.4.peg.4156"/>
<feature type="transmembrane region" description="Helical" evidence="7">
    <location>
        <begin position="211"/>
        <end position="231"/>
    </location>
</feature>
<evidence type="ECO:0000256" key="1">
    <source>
        <dbReference type="ARBA" id="ARBA00004651"/>
    </source>
</evidence>
<sequence length="299" mass="32173">MKRWQSDGVLLLIVMLWGSTFFVVRDATDHWPPLAFVALRFGLATLALLPWALKSLRQWTRTDWQAGLITGSLLCVGYITQTIGISMTTASRAGFVTGLNVIFVPLMGAVLWRSKISNKVWAGVILAVAGLYVLSIAPAAQAGSQPVSLWGDFLVFICAVTFAGHILAIGHWTKKASPIAMNLIQVAVVGIVASLGSLIFESVPALPTDVFWAGAYLGIICTAVLLAIQIIVQRYASPTRTALIFVLEPVFAALFAATFGNESISSTFVWGGLLMMIGIVIAELPPLALFKKQEPNETI</sequence>
<dbReference type="AlphaFoldDB" id="A0A0P6XTS2"/>
<proteinExistence type="inferred from homology"/>
<feature type="transmembrane region" description="Helical" evidence="7">
    <location>
        <begin position="30"/>
        <end position="53"/>
    </location>
</feature>
<feature type="transmembrane region" description="Helical" evidence="7">
    <location>
        <begin position="120"/>
        <end position="141"/>
    </location>
</feature>
<evidence type="ECO:0000256" key="3">
    <source>
        <dbReference type="ARBA" id="ARBA00022475"/>
    </source>
</evidence>
<evidence type="ECO:0000256" key="7">
    <source>
        <dbReference type="SAM" id="Phobius"/>
    </source>
</evidence>
<gene>
    <name evidence="9" type="ORF">SE18_12360</name>
</gene>
<keyword evidence="5 7" id="KW-1133">Transmembrane helix</keyword>
<dbReference type="SUPFAM" id="SSF103481">
    <property type="entry name" value="Multidrug resistance efflux transporter EmrE"/>
    <property type="match status" value="2"/>
</dbReference>
<feature type="transmembrane region" description="Helical" evidence="7">
    <location>
        <begin position="179"/>
        <end position="199"/>
    </location>
</feature>
<dbReference type="STRING" id="70996.SE18_12360"/>
<feature type="domain" description="EamA" evidence="8">
    <location>
        <begin position="10"/>
        <end position="135"/>
    </location>
</feature>
<dbReference type="PANTHER" id="PTHR42920">
    <property type="entry name" value="OS03G0707200 PROTEIN-RELATED"/>
    <property type="match status" value="1"/>
</dbReference>
<evidence type="ECO:0000256" key="2">
    <source>
        <dbReference type="ARBA" id="ARBA00007362"/>
    </source>
</evidence>
<dbReference type="InterPro" id="IPR037185">
    <property type="entry name" value="EmrE-like"/>
</dbReference>